<sequence length="257" mass="28242">MSSRDSLVIRSLEPLVAGLWIFFVLVSLAVAVVWSCGIGEGSLERSVSNPDLRAALVWMLAHLDLAWITLAAANVYFRLVETIGLATARRWALLIFGGVIAIAWVSVMTGFPLGPIRYGAPLSLKLGPVPLGLPLFWFSAIIGAREALLRFRPRLGQVWLAIGAGIVALLTDLNLEPLAAKWRGFWFWRATAPTLPPVFDPPFTGSLAWGILAALITLVLREKSVVASAQKRAWQPIVTLVIFHAVFLFSHLMHKFR</sequence>
<feature type="transmembrane region" description="Helical" evidence="1">
    <location>
        <begin position="55"/>
        <end position="79"/>
    </location>
</feature>
<feature type="transmembrane region" description="Helical" evidence="1">
    <location>
        <begin position="12"/>
        <end position="35"/>
    </location>
</feature>
<comment type="caution">
    <text evidence="2">The sequence shown here is derived from an EMBL/GenBank/DDBJ whole genome shotgun (WGS) entry which is preliminary data.</text>
</comment>
<name>B4CY98_9BACT</name>
<dbReference type="Proteomes" id="UP000005824">
    <property type="component" value="Unassembled WGS sequence"/>
</dbReference>
<dbReference type="AlphaFoldDB" id="B4CY98"/>
<evidence type="ECO:0000256" key="1">
    <source>
        <dbReference type="SAM" id="Phobius"/>
    </source>
</evidence>
<keyword evidence="3" id="KW-1185">Reference proteome</keyword>
<proteinExistence type="predicted"/>
<feature type="transmembrane region" description="Helical" evidence="1">
    <location>
        <begin position="155"/>
        <end position="175"/>
    </location>
</feature>
<gene>
    <name evidence="2" type="ORF">CfE428DRAFT_1539</name>
</gene>
<keyword evidence="1" id="KW-0812">Transmembrane</keyword>
<protein>
    <recommendedName>
        <fullName evidence="4">Carotenoid biosynthesis protein</fullName>
    </recommendedName>
</protein>
<accession>B4CY98</accession>
<feature type="transmembrane region" description="Helical" evidence="1">
    <location>
        <begin position="91"/>
        <end position="111"/>
    </location>
</feature>
<reference evidence="2 3" key="1">
    <citation type="journal article" date="2011" name="J. Bacteriol.">
        <title>Genome sequence of Chthoniobacter flavus Ellin428, an aerobic heterotrophic soil bacterium.</title>
        <authorList>
            <person name="Kant R."/>
            <person name="van Passel M.W."/>
            <person name="Palva A."/>
            <person name="Lucas S."/>
            <person name="Lapidus A."/>
            <person name="Glavina Del Rio T."/>
            <person name="Dalin E."/>
            <person name="Tice H."/>
            <person name="Bruce D."/>
            <person name="Goodwin L."/>
            <person name="Pitluck S."/>
            <person name="Larimer F.W."/>
            <person name="Land M.L."/>
            <person name="Hauser L."/>
            <person name="Sangwan P."/>
            <person name="de Vos W.M."/>
            <person name="Janssen P.H."/>
            <person name="Smidt H."/>
        </authorList>
    </citation>
    <scope>NUCLEOTIDE SEQUENCE [LARGE SCALE GENOMIC DNA]</scope>
    <source>
        <strain evidence="2 3">Ellin428</strain>
    </source>
</reference>
<dbReference type="STRING" id="497964.CfE428DRAFT_1539"/>
<dbReference type="Pfam" id="PF04240">
    <property type="entry name" value="Caroten_synth"/>
    <property type="match status" value="1"/>
</dbReference>
<feature type="transmembrane region" description="Helical" evidence="1">
    <location>
        <begin position="131"/>
        <end position="148"/>
    </location>
</feature>
<feature type="transmembrane region" description="Helical" evidence="1">
    <location>
        <begin position="233"/>
        <end position="253"/>
    </location>
</feature>
<keyword evidence="1" id="KW-1133">Transmembrane helix</keyword>
<dbReference type="RefSeq" id="WP_006978865.1">
    <property type="nucleotide sequence ID" value="NZ_ABVL01000003.1"/>
</dbReference>
<dbReference type="InterPro" id="IPR007354">
    <property type="entry name" value="CruF-like"/>
</dbReference>
<evidence type="ECO:0008006" key="4">
    <source>
        <dbReference type="Google" id="ProtNLM"/>
    </source>
</evidence>
<dbReference type="InParanoid" id="B4CY98"/>
<evidence type="ECO:0000313" key="3">
    <source>
        <dbReference type="Proteomes" id="UP000005824"/>
    </source>
</evidence>
<dbReference type="EMBL" id="ABVL01000003">
    <property type="protein sequence ID" value="EDY21246.1"/>
    <property type="molecule type" value="Genomic_DNA"/>
</dbReference>
<feature type="transmembrane region" description="Helical" evidence="1">
    <location>
        <begin position="203"/>
        <end position="221"/>
    </location>
</feature>
<organism evidence="2 3">
    <name type="scientific">Chthoniobacter flavus Ellin428</name>
    <dbReference type="NCBI Taxonomy" id="497964"/>
    <lineage>
        <taxon>Bacteria</taxon>
        <taxon>Pseudomonadati</taxon>
        <taxon>Verrucomicrobiota</taxon>
        <taxon>Spartobacteria</taxon>
        <taxon>Chthoniobacterales</taxon>
        <taxon>Chthoniobacteraceae</taxon>
        <taxon>Chthoniobacter</taxon>
    </lineage>
</organism>
<evidence type="ECO:0000313" key="2">
    <source>
        <dbReference type="EMBL" id="EDY21246.1"/>
    </source>
</evidence>
<keyword evidence="1" id="KW-0472">Membrane</keyword>